<sequence>MAHSWHSMAAVAVCLAMAVLLRNDVAHIDAQDVPPEVSIDGVSFEGTGCDGSNPVLPGGLAPDKKSVTFNFTVILGVRRKSYCYIKLQLKSTDGWKLESAETIGRGFADLDAGVEGSHSLTTSISGLTLDPNESKKMTEILGPFTGNYEVNEKLFRHSEACTVENEVNIKSLLEVRGTEGAKGIMSVEVKIKWVWEAC</sequence>
<protein>
    <submittedName>
        <fullName evidence="2">Uncharacterized protein</fullName>
    </submittedName>
</protein>
<keyword evidence="1" id="KW-0732">Signal</keyword>
<feature type="chain" id="PRO_5017366711" evidence="1">
    <location>
        <begin position="31"/>
        <end position="198"/>
    </location>
</feature>
<dbReference type="EMBL" id="BFEA01000872">
    <property type="protein sequence ID" value="GBG91102.1"/>
    <property type="molecule type" value="Genomic_DNA"/>
</dbReference>
<proteinExistence type="predicted"/>
<keyword evidence="3" id="KW-1185">Reference proteome</keyword>
<dbReference type="Gramene" id="GBG91102">
    <property type="protein sequence ID" value="GBG91102"/>
    <property type="gene ID" value="CBR_g51905"/>
</dbReference>
<evidence type="ECO:0000256" key="1">
    <source>
        <dbReference type="SAM" id="SignalP"/>
    </source>
</evidence>
<accession>A0A388M9F7</accession>
<dbReference type="Proteomes" id="UP000265515">
    <property type="component" value="Unassembled WGS sequence"/>
</dbReference>
<gene>
    <name evidence="2" type="ORF">CBR_g51905</name>
</gene>
<comment type="caution">
    <text evidence="2">The sequence shown here is derived from an EMBL/GenBank/DDBJ whole genome shotgun (WGS) entry which is preliminary data.</text>
</comment>
<evidence type="ECO:0000313" key="3">
    <source>
        <dbReference type="Proteomes" id="UP000265515"/>
    </source>
</evidence>
<dbReference type="Pfam" id="PF14273">
    <property type="entry name" value="DUF4360"/>
    <property type="match status" value="1"/>
</dbReference>
<dbReference type="OrthoDB" id="152248at2759"/>
<evidence type="ECO:0000313" key="2">
    <source>
        <dbReference type="EMBL" id="GBG91102.1"/>
    </source>
</evidence>
<reference evidence="2 3" key="1">
    <citation type="journal article" date="2018" name="Cell">
        <title>The Chara Genome: Secondary Complexity and Implications for Plant Terrestrialization.</title>
        <authorList>
            <person name="Nishiyama T."/>
            <person name="Sakayama H."/>
            <person name="Vries J.D."/>
            <person name="Buschmann H."/>
            <person name="Saint-Marcoux D."/>
            <person name="Ullrich K.K."/>
            <person name="Haas F.B."/>
            <person name="Vanderstraeten L."/>
            <person name="Becker D."/>
            <person name="Lang D."/>
            <person name="Vosolsobe S."/>
            <person name="Rombauts S."/>
            <person name="Wilhelmsson P.K.I."/>
            <person name="Janitza P."/>
            <person name="Kern R."/>
            <person name="Heyl A."/>
            <person name="Rumpler F."/>
            <person name="Villalobos L.I.A.C."/>
            <person name="Clay J.M."/>
            <person name="Skokan R."/>
            <person name="Toyoda A."/>
            <person name="Suzuki Y."/>
            <person name="Kagoshima H."/>
            <person name="Schijlen E."/>
            <person name="Tajeshwar N."/>
            <person name="Catarino B."/>
            <person name="Hetherington A.J."/>
            <person name="Saltykova A."/>
            <person name="Bonnot C."/>
            <person name="Breuninger H."/>
            <person name="Symeonidi A."/>
            <person name="Radhakrishnan G.V."/>
            <person name="Van Nieuwerburgh F."/>
            <person name="Deforce D."/>
            <person name="Chang C."/>
            <person name="Karol K.G."/>
            <person name="Hedrich R."/>
            <person name="Ulvskov P."/>
            <person name="Glockner G."/>
            <person name="Delwiche C.F."/>
            <person name="Petrasek J."/>
            <person name="Van de Peer Y."/>
            <person name="Friml J."/>
            <person name="Beilby M."/>
            <person name="Dolan L."/>
            <person name="Kohara Y."/>
            <person name="Sugano S."/>
            <person name="Fujiyama A."/>
            <person name="Delaux P.-M."/>
            <person name="Quint M."/>
            <person name="TheiBen G."/>
            <person name="Hagemann M."/>
            <person name="Harholt J."/>
            <person name="Dunand C."/>
            <person name="Zachgo S."/>
            <person name="Langdale J."/>
            <person name="Maumus F."/>
            <person name="Straeten D.V.D."/>
            <person name="Gould S.B."/>
            <person name="Rensing S.A."/>
        </authorList>
    </citation>
    <scope>NUCLEOTIDE SEQUENCE [LARGE SCALE GENOMIC DNA]</scope>
    <source>
        <strain evidence="2 3">S276</strain>
    </source>
</reference>
<feature type="signal peptide" evidence="1">
    <location>
        <begin position="1"/>
        <end position="30"/>
    </location>
</feature>
<name>A0A388M9F7_CHABU</name>
<dbReference type="InterPro" id="IPR025649">
    <property type="entry name" value="DUF4360"/>
</dbReference>
<dbReference type="AlphaFoldDB" id="A0A388M9F7"/>
<organism evidence="2 3">
    <name type="scientific">Chara braunii</name>
    <name type="common">Braun's stonewort</name>
    <dbReference type="NCBI Taxonomy" id="69332"/>
    <lineage>
        <taxon>Eukaryota</taxon>
        <taxon>Viridiplantae</taxon>
        <taxon>Streptophyta</taxon>
        <taxon>Charophyceae</taxon>
        <taxon>Charales</taxon>
        <taxon>Characeae</taxon>
        <taxon>Chara</taxon>
    </lineage>
</organism>